<sequence>MGEMATAATVERVSKFRTADLHDLCDAADLAIRDGGGFGWVDPPPRDVMERYWKGVLIVPERHLFVARLDGVVAGSAQLVAPPRNNEAQAHSAQLTTSFVAPWARGHGLARMLVRAVEMAAREAGYRVLNLDVRETQRAAIALYETLGFRRWGTHPHYANVRGQNLAGHFFYKDLTSTDLPSPQPLTEAPT</sequence>
<evidence type="ECO:0000313" key="3">
    <source>
        <dbReference type="EMBL" id="QQP89554.1"/>
    </source>
</evidence>
<dbReference type="Proteomes" id="UP000595197">
    <property type="component" value="Chromosome"/>
</dbReference>
<evidence type="ECO:0000313" key="4">
    <source>
        <dbReference type="Proteomes" id="UP000595197"/>
    </source>
</evidence>
<dbReference type="RefSeq" id="WP_201075902.1">
    <property type="nucleotide sequence ID" value="NZ_CP067420.1"/>
</dbReference>
<keyword evidence="4" id="KW-1185">Reference proteome</keyword>
<dbReference type="InterPro" id="IPR016181">
    <property type="entry name" value="Acyl_CoA_acyltransferase"/>
</dbReference>
<protein>
    <submittedName>
        <fullName evidence="3">GNAT family N-acetyltransferase</fullName>
    </submittedName>
</protein>
<dbReference type="PROSITE" id="PS51186">
    <property type="entry name" value="GNAT"/>
    <property type="match status" value="1"/>
</dbReference>
<reference evidence="3" key="1">
    <citation type="submission" date="2021-02" db="EMBL/GenBank/DDBJ databases">
        <title>Skermanella TT6 skin isolate.</title>
        <authorList>
            <person name="Lee K."/>
            <person name="Ganzorig M."/>
        </authorList>
    </citation>
    <scope>NUCLEOTIDE SEQUENCE</scope>
    <source>
        <strain evidence="3">TT6</strain>
    </source>
</reference>
<dbReference type="PANTHER" id="PTHR13947">
    <property type="entry name" value="GNAT FAMILY N-ACETYLTRANSFERASE"/>
    <property type="match status" value="1"/>
</dbReference>
<organism evidence="3 4">
    <name type="scientific">Skermanella cutis</name>
    <dbReference type="NCBI Taxonomy" id="2775420"/>
    <lineage>
        <taxon>Bacteria</taxon>
        <taxon>Pseudomonadati</taxon>
        <taxon>Pseudomonadota</taxon>
        <taxon>Alphaproteobacteria</taxon>
        <taxon>Rhodospirillales</taxon>
        <taxon>Azospirillaceae</taxon>
        <taxon>Skermanella</taxon>
    </lineage>
</organism>
<dbReference type="EMBL" id="CP067420">
    <property type="protein sequence ID" value="QQP89554.1"/>
    <property type="molecule type" value="Genomic_DNA"/>
</dbReference>
<proteinExistence type="predicted"/>
<dbReference type="SUPFAM" id="SSF55729">
    <property type="entry name" value="Acyl-CoA N-acyltransferases (Nat)"/>
    <property type="match status" value="1"/>
</dbReference>
<evidence type="ECO:0000259" key="2">
    <source>
        <dbReference type="PROSITE" id="PS51186"/>
    </source>
</evidence>
<dbReference type="InterPro" id="IPR050769">
    <property type="entry name" value="NAT_camello-type"/>
</dbReference>
<accession>A0ABX7B614</accession>
<dbReference type="CDD" id="cd04301">
    <property type="entry name" value="NAT_SF"/>
    <property type="match status" value="1"/>
</dbReference>
<dbReference type="Pfam" id="PF00583">
    <property type="entry name" value="Acetyltransf_1"/>
    <property type="match status" value="1"/>
</dbReference>
<dbReference type="InterPro" id="IPR000182">
    <property type="entry name" value="GNAT_dom"/>
</dbReference>
<keyword evidence="1" id="KW-0808">Transferase</keyword>
<feature type="domain" description="N-acetyltransferase" evidence="2">
    <location>
        <begin position="14"/>
        <end position="177"/>
    </location>
</feature>
<evidence type="ECO:0000256" key="1">
    <source>
        <dbReference type="ARBA" id="ARBA00022679"/>
    </source>
</evidence>
<dbReference type="PANTHER" id="PTHR13947:SF37">
    <property type="entry name" value="LD18367P"/>
    <property type="match status" value="1"/>
</dbReference>
<dbReference type="Gene3D" id="3.40.630.30">
    <property type="match status" value="1"/>
</dbReference>
<gene>
    <name evidence="3" type="ORF">IGS68_26900</name>
</gene>
<name>A0ABX7B614_9PROT</name>